<dbReference type="PROSITE" id="PS50056">
    <property type="entry name" value="TYR_PHOSPHATASE_2"/>
    <property type="match status" value="1"/>
</dbReference>
<dbReference type="SUPFAM" id="SSF52799">
    <property type="entry name" value="(Phosphotyrosine protein) phosphatases II"/>
    <property type="match status" value="1"/>
</dbReference>
<protein>
    <submittedName>
        <fullName evidence="3">Protein-tyrosine-phosphatase</fullName>
    </submittedName>
</protein>
<dbReference type="RefSeq" id="WP_003105672.1">
    <property type="nucleotide sequence ID" value="NZ_AP024513.1"/>
</dbReference>
<dbReference type="CDD" id="cd14529">
    <property type="entry name" value="TpbA-like"/>
    <property type="match status" value="1"/>
</dbReference>
<keyword evidence="2" id="KW-0732">Signal</keyword>
<feature type="signal peptide" evidence="2">
    <location>
        <begin position="1"/>
        <end position="28"/>
    </location>
</feature>
<name>A0A0C7D1C9_PSEAI</name>
<dbReference type="InterPro" id="IPR016130">
    <property type="entry name" value="Tyr_Pase_AS"/>
</dbReference>
<dbReference type="Gene3D" id="3.90.190.10">
    <property type="entry name" value="Protein tyrosine phosphatase superfamily"/>
    <property type="match status" value="1"/>
</dbReference>
<dbReference type="FunFam" id="3.90.190.10:FF:000177">
    <property type="entry name" value="Protein tyrosine phosphatase TpbA"/>
    <property type="match status" value="1"/>
</dbReference>
<dbReference type="InterPro" id="IPR004861">
    <property type="entry name" value="Siw14-like"/>
</dbReference>
<organism evidence="3 4">
    <name type="scientific">Pseudomonas aeruginosa</name>
    <dbReference type="NCBI Taxonomy" id="287"/>
    <lineage>
        <taxon>Bacteria</taxon>
        <taxon>Pseudomonadati</taxon>
        <taxon>Pseudomonadota</taxon>
        <taxon>Gammaproteobacteria</taxon>
        <taxon>Pseudomonadales</taxon>
        <taxon>Pseudomonadaceae</taxon>
        <taxon>Pseudomonas</taxon>
    </lineage>
</organism>
<reference evidence="3" key="1">
    <citation type="submission" date="2020-01" db="EMBL/GenBank/DDBJ databases">
        <title>Bacteria Cultured from War Wounds Associated with the Conflict in Eastern Ukraine.</title>
        <authorList>
            <person name="Snesrud E."/>
            <person name="Galac M.R."/>
            <person name="Mc Gann P."/>
            <person name="Valentine K."/>
            <person name="Viacheslav K."/>
        </authorList>
    </citation>
    <scope>NUCLEOTIDE SEQUENCE</scope>
    <source>
        <strain evidence="3">VNMU148</strain>
    </source>
</reference>
<dbReference type="Proteomes" id="UP000644192">
    <property type="component" value="Unassembled WGS sequence"/>
</dbReference>
<evidence type="ECO:0000313" key="4">
    <source>
        <dbReference type="Proteomes" id="UP000644192"/>
    </source>
</evidence>
<dbReference type="InterPro" id="IPR029021">
    <property type="entry name" value="Prot-tyrosine_phosphatase-like"/>
</dbReference>
<dbReference type="Pfam" id="PF03162">
    <property type="entry name" value="Y_phosphatase2"/>
    <property type="match status" value="1"/>
</dbReference>
<dbReference type="PANTHER" id="PTHR31126:SF72">
    <property type="entry name" value="DUAL SPECIFICITY PROTEIN PHOSPHATASE TPBA"/>
    <property type="match status" value="1"/>
</dbReference>
<dbReference type="PROSITE" id="PS00383">
    <property type="entry name" value="TYR_PHOSPHATASE_1"/>
    <property type="match status" value="1"/>
</dbReference>
<dbReference type="AlphaFoldDB" id="A0A0C7D1C9"/>
<proteinExistence type="inferred from homology"/>
<accession>A0A0C7D1C9</accession>
<evidence type="ECO:0000256" key="1">
    <source>
        <dbReference type="ARBA" id="ARBA00009580"/>
    </source>
</evidence>
<comment type="similarity">
    <text evidence="1">Belongs to the protein-tyrosine phosphatase family.</text>
</comment>
<dbReference type="GO" id="GO:0016791">
    <property type="term" value="F:phosphatase activity"/>
    <property type="evidence" value="ECO:0007669"/>
    <property type="project" value="TreeGrafter"/>
</dbReference>
<comment type="caution">
    <text evidence="3">The sequence shown here is derived from an EMBL/GenBank/DDBJ whole genome shotgun (WGS) entry which is preliminary data.</text>
</comment>
<dbReference type="InterPro" id="IPR000387">
    <property type="entry name" value="Tyr_Pase_dom"/>
</dbReference>
<dbReference type="SMR" id="A0A0C7D1C9"/>
<gene>
    <name evidence="3" type="ORF">GUL26_00700</name>
</gene>
<dbReference type="EMBL" id="WXZT01000001">
    <property type="protein sequence ID" value="MZZ10754.1"/>
    <property type="molecule type" value="Genomic_DNA"/>
</dbReference>
<evidence type="ECO:0000256" key="2">
    <source>
        <dbReference type="SAM" id="SignalP"/>
    </source>
</evidence>
<evidence type="ECO:0000313" key="3">
    <source>
        <dbReference type="EMBL" id="MZZ10754.1"/>
    </source>
</evidence>
<feature type="chain" id="PRO_5015035409" evidence="2">
    <location>
        <begin position="29"/>
        <end position="218"/>
    </location>
</feature>
<sequence>MHRSPLAWLRLLLAAVLGAFLLGGPLHAAETAATRSPAWAQAVDPSINLYRMSPTLYRSALPNAQSVALLQRLQVKTVVSFIKDDDRAWLGQAPVRVLSLPTHADRVDDAEVLSVLRQLQAAEREGPVLMHCKHGNNRTGLFAAMYRIVVQGWDKQAALEEMQHGGFGDEDDMRDASAYVRGADVDGLRLAMANGECSPSRFAVCHVREWMAQALDRP</sequence>
<dbReference type="PANTHER" id="PTHR31126">
    <property type="entry name" value="TYROSINE-PROTEIN PHOSPHATASE"/>
    <property type="match status" value="1"/>
</dbReference>